<feature type="region of interest" description="Disordered" evidence="8">
    <location>
        <begin position="281"/>
        <end position="331"/>
    </location>
</feature>
<feature type="compositionally biased region" description="Polar residues" evidence="8">
    <location>
        <begin position="294"/>
        <end position="307"/>
    </location>
</feature>
<keyword evidence="3 9" id="KW-0812">Transmembrane</keyword>
<dbReference type="HOGENOM" id="CLU_053195_0_0_1"/>
<dbReference type="GO" id="GO:0007034">
    <property type="term" value="P:vacuolar transport"/>
    <property type="evidence" value="ECO:0007669"/>
    <property type="project" value="TreeGrafter"/>
</dbReference>
<keyword evidence="2" id="KW-0813">Transport</keyword>
<evidence type="ECO:0000259" key="10">
    <source>
        <dbReference type="PROSITE" id="PS51914"/>
    </source>
</evidence>
<dbReference type="GO" id="GO:0000139">
    <property type="term" value="C:Golgi membrane"/>
    <property type="evidence" value="ECO:0007669"/>
    <property type="project" value="UniProtKB-SubCell"/>
</dbReference>
<evidence type="ECO:0000256" key="9">
    <source>
        <dbReference type="SAM" id="Phobius"/>
    </source>
</evidence>
<dbReference type="Proteomes" id="UP000002866">
    <property type="component" value="Chromosome 3"/>
</dbReference>
<dbReference type="InterPro" id="IPR009011">
    <property type="entry name" value="Man6P_isomerase_rcpt-bd_dom_sf"/>
</dbReference>
<dbReference type="PROSITE" id="PS51914">
    <property type="entry name" value="MRH"/>
    <property type="match status" value="1"/>
</dbReference>
<dbReference type="GeneID" id="14495007"/>
<gene>
    <name evidence="11" type="primary">TBLA0C02150</name>
    <name evidence="11" type="ORF">TBLA_0C02150</name>
</gene>
<proteinExistence type="predicted"/>
<dbReference type="PANTHER" id="PTHR15071">
    <property type="entry name" value="MANNOSE-6-PHOSPHATE RECEPTOR FAMILY MEMBER"/>
    <property type="match status" value="1"/>
</dbReference>
<evidence type="ECO:0000256" key="6">
    <source>
        <dbReference type="ARBA" id="ARBA00023136"/>
    </source>
</evidence>
<keyword evidence="4" id="KW-0732">Signal</keyword>
<dbReference type="STRING" id="1071380.I2H0X5"/>
<dbReference type="eggNOG" id="KOG4504">
    <property type="taxonomic scope" value="Eukaryota"/>
</dbReference>
<evidence type="ECO:0000313" key="12">
    <source>
        <dbReference type="Proteomes" id="UP000002866"/>
    </source>
</evidence>
<evidence type="ECO:0000256" key="1">
    <source>
        <dbReference type="ARBA" id="ARBA00004614"/>
    </source>
</evidence>
<dbReference type="EMBL" id="HE806318">
    <property type="protein sequence ID" value="CCH60027.1"/>
    <property type="molecule type" value="Genomic_DNA"/>
</dbReference>
<dbReference type="AlphaFoldDB" id="I2H0X5"/>
<dbReference type="KEGG" id="tbl:TBLA_0C02150"/>
<keyword evidence="7" id="KW-1015">Disulfide bond</keyword>
<dbReference type="RefSeq" id="XP_004179546.1">
    <property type="nucleotide sequence ID" value="XM_004179498.1"/>
</dbReference>
<evidence type="ECO:0000256" key="2">
    <source>
        <dbReference type="ARBA" id="ARBA00022448"/>
    </source>
</evidence>
<evidence type="ECO:0000256" key="4">
    <source>
        <dbReference type="ARBA" id="ARBA00022729"/>
    </source>
</evidence>
<evidence type="ECO:0000256" key="3">
    <source>
        <dbReference type="ARBA" id="ARBA00022692"/>
    </source>
</evidence>
<evidence type="ECO:0000256" key="8">
    <source>
        <dbReference type="SAM" id="MobiDB-lite"/>
    </source>
</evidence>
<comment type="subcellular location">
    <subcellularLocation>
        <location evidence="1">Golgi apparatus membrane</location>
        <topology evidence="1">Single-pass type I membrane protein</topology>
    </subcellularLocation>
</comment>
<feature type="domain" description="MRH" evidence="10">
    <location>
        <begin position="7"/>
        <end position="163"/>
    </location>
</feature>
<protein>
    <recommendedName>
        <fullName evidence="10">MRH domain-containing protein</fullName>
    </recommendedName>
</protein>
<keyword evidence="12" id="KW-1185">Reference proteome</keyword>
<keyword evidence="6 9" id="KW-0472">Membrane</keyword>
<evidence type="ECO:0000256" key="7">
    <source>
        <dbReference type="ARBA" id="ARBA00023157"/>
    </source>
</evidence>
<organism evidence="11 12">
    <name type="scientific">Henningerozyma blattae (strain ATCC 34711 / CBS 6284 / DSM 70876 / NBRC 10599 / NRRL Y-10934 / UCD 77-7)</name>
    <name type="common">Yeast</name>
    <name type="synonym">Tetrapisispora blattae</name>
    <dbReference type="NCBI Taxonomy" id="1071380"/>
    <lineage>
        <taxon>Eukaryota</taxon>
        <taxon>Fungi</taxon>
        <taxon>Dikarya</taxon>
        <taxon>Ascomycota</taxon>
        <taxon>Saccharomycotina</taxon>
        <taxon>Saccharomycetes</taxon>
        <taxon>Saccharomycetales</taxon>
        <taxon>Saccharomycetaceae</taxon>
        <taxon>Henningerozyma</taxon>
    </lineage>
</organism>
<name>I2H0X5_HENB6</name>
<keyword evidence="5 9" id="KW-1133">Transmembrane helix</keyword>
<dbReference type="GO" id="GO:0010008">
    <property type="term" value="C:endosome membrane"/>
    <property type="evidence" value="ECO:0007669"/>
    <property type="project" value="UniProtKB-SubCell"/>
</dbReference>
<sequence length="374" mass="41952">MSQEPAPSCAVMNTITGNFIDLSPLSNHPSKGQINRFVAKNWDSSPCNFTIAICSSPNSNIENEQLSNLTGAFYYDEQINKYVSIGKFNETPQLIGPKESAKKLILKYNNGDICPNGKDQKSSIFNFVCDKELTNKMAKVNFLGSFNDCGYFFEVRSIYACPTSNSSNEVNVLGIFVGIFFVFFLVELIRRRFLNTSHDSLIDRSSTRGPIFLPDEQDIGEIQRLSLTNTLNNNSLQDDLEENVRWEFIETEPKWRTLVKKVANATAKSLQLLTHRNTSTNSTISRPIYPSLNRPATSASNRITPSQDQDRSNIPGPYQDQIPPLGTSTTLNTIATDSTDTAFLRAMAQQNSMLDDLSEQHVQLQQDNAYESEH</sequence>
<reference evidence="11 12" key="1">
    <citation type="journal article" date="2011" name="Proc. Natl. Acad. Sci. U.S.A.">
        <title>Evolutionary erosion of yeast sex chromosomes by mating-type switching accidents.</title>
        <authorList>
            <person name="Gordon J.L."/>
            <person name="Armisen D."/>
            <person name="Proux-Wera E."/>
            <person name="Oheigeartaigh S.S."/>
            <person name="Byrne K.P."/>
            <person name="Wolfe K.H."/>
        </authorList>
    </citation>
    <scope>NUCLEOTIDE SEQUENCE [LARGE SCALE GENOMIC DNA]</scope>
    <source>
        <strain evidence="12">ATCC 34711 / CBS 6284 / DSM 70876 / NBRC 10599 / NRRL Y-10934 / UCD 77-7</strain>
    </source>
</reference>
<dbReference type="OrthoDB" id="4504960at2759"/>
<dbReference type="InterPro" id="IPR044865">
    <property type="entry name" value="MRH_dom"/>
</dbReference>
<dbReference type="FunCoup" id="I2H0X5">
    <property type="interactions" value="270"/>
</dbReference>
<evidence type="ECO:0000256" key="5">
    <source>
        <dbReference type="ARBA" id="ARBA00022989"/>
    </source>
</evidence>
<dbReference type="InParanoid" id="I2H0X5"/>
<evidence type="ECO:0000313" key="11">
    <source>
        <dbReference type="EMBL" id="CCH60027.1"/>
    </source>
</evidence>
<dbReference type="Gene3D" id="2.70.130.10">
    <property type="entry name" value="Mannose-6-phosphate receptor binding domain"/>
    <property type="match status" value="1"/>
</dbReference>
<dbReference type="GO" id="GO:0005770">
    <property type="term" value="C:late endosome"/>
    <property type="evidence" value="ECO:0007669"/>
    <property type="project" value="TreeGrafter"/>
</dbReference>
<dbReference type="PANTHER" id="PTHR15071:SF0">
    <property type="entry name" value="MANNOSE 6-PHOSPHATE RECEPTOR-LIKE PROTEIN 1"/>
    <property type="match status" value="1"/>
</dbReference>
<feature type="transmembrane region" description="Helical" evidence="9">
    <location>
        <begin position="170"/>
        <end position="189"/>
    </location>
</feature>
<accession>I2H0X5</accession>
<dbReference type="SUPFAM" id="SSF50911">
    <property type="entry name" value="Mannose 6-phosphate receptor domain"/>
    <property type="match status" value="1"/>
</dbReference>